<keyword evidence="2" id="KW-1185">Reference proteome</keyword>
<accession>A0ACB5TTC0</accession>
<evidence type="ECO:0000313" key="2">
    <source>
        <dbReference type="Proteomes" id="UP001165064"/>
    </source>
</evidence>
<protein>
    <submittedName>
        <fullName evidence="1">Unnamed protein product</fullName>
    </submittedName>
</protein>
<proteinExistence type="predicted"/>
<evidence type="ECO:0000313" key="1">
    <source>
        <dbReference type="EMBL" id="GME94177.1"/>
    </source>
</evidence>
<dbReference type="Proteomes" id="UP001165064">
    <property type="component" value="Unassembled WGS sequence"/>
</dbReference>
<dbReference type="EMBL" id="BSXS01008956">
    <property type="protein sequence ID" value="GME94177.1"/>
    <property type="molecule type" value="Genomic_DNA"/>
</dbReference>
<organism evidence="1 2">
    <name type="scientific">Ambrosiozyma monospora</name>
    <name type="common">Yeast</name>
    <name type="synonym">Endomycopsis monosporus</name>
    <dbReference type="NCBI Taxonomy" id="43982"/>
    <lineage>
        <taxon>Eukaryota</taxon>
        <taxon>Fungi</taxon>
        <taxon>Dikarya</taxon>
        <taxon>Ascomycota</taxon>
        <taxon>Saccharomycotina</taxon>
        <taxon>Pichiomycetes</taxon>
        <taxon>Pichiales</taxon>
        <taxon>Pichiaceae</taxon>
        <taxon>Ambrosiozyma</taxon>
    </lineage>
</organism>
<name>A0ACB5TTC0_AMBMO</name>
<reference evidence="1" key="1">
    <citation type="submission" date="2023-04" db="EMBL/GenBank/DDBJ databases">
        <title>Ambrosiozyma monospora NBRC 10751.</title>
        <authorList>
            <person name="Ichikawa N."/>
            <person name="Sato H."/>
            <person name="Tonouchi N."/>
        </authorList>
    </citation>
    <scope>NUCLEOTIDE SEQUENCE</scope>
    <source>
        <strain evidence="1">NBRC 10751</strain>
    </source>
</reference>
<sequence length="81" mass="8977">MNTWNYGTFESEFIESTLRNFHSQIEGLNGGLTSALRGDYHLGPIVLKDACYCPKSPVNLISVSKLDMDAIPSSQTRQPTN</sequence>
<comment type="caution">
    <text evidence="1">The sequence shown here is derived from an EMBL/GenBank/DDBJ whole genome shotgun (WGS) entry which is preliminary data.</text>
</comment>
<gene>
    <name evidence="1" type="ORF">Amon02_000950700</name>
</gene>